<dbReference type="PROSITE" id="PS52016">
    <property type="entry name" value="TONB_DEPENDENT_REC_3"/>
    <property type="match status" value="1"/>
</dbReference>
<dbReference type="Gene3D" id="2.40.170.20">
    <property type="entry name" value="TonB-dependent receptor, beta-barrel domain"/>
    <property type="match status" value="1"/>
</dbReference>
<name>A0A1Y3QTQ9_9BACT</name>
<dbReference type="InterPro" id="IPR008969">
    <property type="entry name" value="CarboxyPept-like_regulatory"/>
</dbReference>
<keyword evidence="2 8" id="KW-0813">Transport</keyword>
<dbReference type="NCBIfam" id="TIGR04057">
    <property type="entry name" value="SusC_RagA_signa"/>
    <property type="match status" value="1"/>
</dbReference>
<dbReference type="Pfam" id="PF13715">
    <property type="entry name" value="CarbopepD_reg_2"/>
    <property type="match status" value="1"/>
</dbReference>
<keyword evidence="5 9" id="KW-0798">TonB box</keyword>
<evidence type="ECO:0000256" key="9">
    <source>
        <dbReference type="RuleBase" id="RU003357"/>
    </source>
</evidence>
<dbReference type="SUPFAM" id="SSF49464">
    <property type="entry name" value="Carboxypeptidase regulatory domain-like"/>
    <property type="match status" value="1"/>
</dbReference>
<evidence type="ECO:0000256" key="6">
    <source>
        <dbReference type="ARBA" id="ARBA00023136"/>
    </source>
</evidence>
<dbReference type="Proteomes" id="UP000195772">
    <property type="component" value="Unassembled WGS sequence"/>
</dbReference>
<evidence type="ECO:0000256" key="5">
    <source>
        <dbReference type="ARBA" id="ARBA00023077"/>
    </source>
</evidence>
<keyword evidence="4 8" id="KW-0812">Transmembrane</keyword>
<accession>A0A1Y3QTQ9</accession>
<dbReference type="EMBL" id="NFHB01000005">
    <property type="protein sequence ID" value="OUN03062.1"/>
    <property type="molecule type" value="Genomic_DNA"/>
</dbReference>
<evidence type="ECO:0000256" key="3">
    <source>
        <dbReference type="ARBA" id="ARBA00022452"/>
    </source>
</evidence>
<proteinExistence type="inferred from homology"/>
<keyword evidence="7 8" id="KW-0998">Cell outer membrane</keyword>
<dbReference type="SUPFAM" id="SSF56935">
    <property type="entry name" value="Porins"/>
    <property type="match status" value="1"/>
</dbReference>
<dbReference type="Pfam" id="PF00593">
    <property type="entry name" value="TonB_dep_Rec_b-barrel"/>
    <property type="match status" value="1"/>
</dbReference>
<feature type="domain" description="TonB-dependent receptor-like beta-barrel" evidence="10">
    <location>
        <begin position="388"/>
        <end position="811"/>
    </location>
</feature>
<sequence length="991" mass="110154">MVLLSLLPGLTVSAQEQKTTAARTVIVVDQAGPVIGASVVIKGTVSGASTDVNGVTTIACPDDAVLSVSYVGYSTQEVAVASRTTIEVRLEEDAQRLDEVVVVGYNTVRRAQTTGALSQVKGEKLEFQSSPTLENRLQGQTPGVMISSGSGQPGSNDLSIRIRGTGSINGSNTPLYIMDGVMVQSADFAALNSNDIADIQVLKDASATAIYGSRGANGVIVITTKSGRSGRTNINYRNQFGFSFLVDYIDMMNSEQNLQYQLQCVMSEPNSNFYPMMQYLKREMDGTASEADLARLAKARATDTDWMDLMTQTGFLQEHSVSVSGGSDKTRFFISGSYLTQQGILKKSSLDRYSTRFNIDHKATKWIDLGLKATVGYSKTNFADPEAGAGRQNWGNPWFTTLLAYPYESPDDWYNVDNPTLITKYYDRETGRLKTVASVYAKASITDWLSVKTNFGLDFMYNRNVSTLHRDHPNAQQNHGYYGQTSSELFRYTWTNTINVNKDFANGHSLNAVAGMEMFQGKWYTSNFTGYDLNSDMMQSPAGIGDKSGSSLFPPSIGGGRTMSNLMSFFAQASYSIANKYNFSASLRHDTSSKFYEDNASATFWSVGASWLISSESWFDNAKWLNQLKLRASYGTTGNQDGVSDFGTFDGYYNSSYNGESGYSHGQLGNSELRWETSAQTNVGLDVSVLDSRVNVTFDFYNIKTKDLYMSKNISMTSGFSSILANAGSIVNRGVELGVNTTPVKTQNFQWDLGFNYTYNKSEITDLGTWSNKEGRYKNGNTLYELGRPLGTWIMPYYAGVSPANGMPVFYDNYGQLTTDINQAYMADHLGTYEVPVFGGITTRLRYKGVQLDAQFTYAYHYTVMNCQRWYMDNHKFNGNKPVRMLRMWMKEGDVTDVPAFRDGIQPSPMASQFLEDASYLRLKTLRLSWTLPDRWMRKTRFIRNLTLYAQGENLVTWTGYTGADPEVNGAQDVMSYPKPRTITFGVDMNF</sequence>
<dbReference type="GO" id="GO:0009279">
    <property type="term" value="C:cell outer membrane"/>
    <property type="evidence" value="ECO:0007669"/>
    <property type="project" value="UniProtKB-SubCell"/>
</dbReference>
<dbReference type="RefSeq" id="WP_087402335.1">
    <property type="nucleotide sequence ID" value="NZ_NFHB01000005.1"/>
</dbReference>
<evidence type="ECO:0000313" key="13">
    <source>
        <dbReference type="Proteomes" id="UP000195772"/>
    </source>
</evidence>
<dbReference type="InterPro" id="IPR023997">
    <property type="entry name" value="TonB-dep_OMP_SusC/RagA_CS"/>
</dbReference>
<evidence type="ECO:0000256" key="2">
    <source>
        <dbReference type="ARBA" id="ARBA00022448"/>
    </source>
</evidence>
<reference evidence="13" key="1">
    <citation type="submission" date="2017-04" db="EMBL/GenBank/DDBJ databases">
        <title>Function of individual gut microbiota members based on whole genome sequencing of pure cultures obtained from chicken caecum.</title>
        <authorList>
            <person name="Medvecky M."/>
            <person name="Cejkova D."/>
            <person name="Polansky O."/>
            <person name="Karasova D."/>
            <person name="Kubasova T."/>
            <person name="Cizek A."/>
            <person name="Rychlik I."/>
        </authorList>
    </citation>
    <scope>NUCLEOTIDE SEQUENCE [LARGE SCALE GENOMIC DNA]</scope>
    <source>
        <strain evidence="13">An90</strain>
    </source>
</reference>
<evidence type="ECO:0000256" key="7">
    <source>
        <dbReference type="ARBA" id="ARBA00023237"/>
    </source>
</evidence>
<evidence type="ECO:0000256" key="4">
    <source>
        <dbReference type="ARBA" id="ARBA00022692"/>
    </source>
</evidence>
<dbReference type="Gene3D" id="2.170.130.10">
    <property type="entry name" value="TonB-dependent receptor, plug domain"/>
    <property type="match status" value="1"/>
</dbReference>
<evidence type="ECO:0000259" key="11">
    <source>
        <dbReference type="Pfam" id="PF07715"/>
    </source>
</evidence>
<comment type="caution">
    <text evidence="12">The sequence shown here is derived from an EMBL/GenBank/DDBJ whole genome shotgun (WGS) entry which is preliminary data.</text>
</comment>
<dbReference type="NCBIfam" id="TIGR04056">
    <property type="entry name" value="OMP_RagA_SusC"/>
    <property type="match status" value="1"/>
</dbReference>
<dbReference type="FunFam" id="2.170.130.10:FF:000003">
    <property type="entry name" value="SusC/RagA family TonB-linked outer membrane protein"/>
    <property type="match status" value="1"/>
</dbReference>
<gene>
    <name evidence="12" type="ORF">B5G41_08410</name>
</gene>
<dbReference type="OrthoDB" id="9768177at2"/>
<dbReference type="InterPro" id="IPR036942">
    <property type="entry name" value="Beta-barrel_TonB_sf"/>
</dbReference>
<keyword evidence="3 8" id="KW-1134">Transmembrane beta strand</keyword>
<feature type="domain" description="TonB-dependent receptor plug" evidence="11">
    <location>
        <begin position="111"/>
        <end position="219"/>
    </location>
</feature>
<comment type="similarity">
    <text evidence="8 9">Belongs to the TonB-dependent receptor family.</text>
</comment>
<dbReference type="AlphaFoldDB" id="A0A1Y3QTQ9"/>
<dbReference type="InterPro" id="IPR012910">
    <property type="entry name" value="Plug_dom"/>
</dbReference>
<organism evidence="12 13">
    <name type="scientific">Alistipes onderdonkii</name>
    <dbReference type="NCBI Taxonomy" id="328813"/>
    <lineage>
        <taxon>Bacteria</taxon>
        <taxon>Pseudomonadati</taxon>
        <taxon>Bacteroidota</taxon>
        <taxon>Bacteroidia</taxon>
        <taxon>Bacteroidales</taxon>
        <taxon>Rikenellaceae</taxon>
        <taxon>Alistipes</taxon>
    </lineage>
</organism>
<protein>
    <submittedName>
        <fullName evidence="12">SusC/RagA family TonB-linked outer membrane protein</fullName>
    </submittedName>
</protein>
<dbReference type="eggNOG" id="COG4206">
    <property type="taxonomic scope" value="Bacteria"/>
</dbReference>
<dbReference type="InterPro" id="IPR000531">
    <property type="entry name" value="Beta-barrel_TonB"/>
</dbReference>
<evidence type="ECO:0000259" key="10">
    <source>
        <dbReference type="Pfam" id="PF00593"/>
    </source>
</evidence>
<evidence type="ECO:0000313" key="12">
    <source>
        <dbReference type="EMBL" id="OUN03062.1"/>
    </source>
</evidence>
<evidence type="ECO:0000256" key="1">
    <source>
        <dbReference type="ARBA" id="ARBA00004571"/>
    </source>
</evidence>
<dbReference type="Pfam" id="PF07715">
    <property type="entry name" value="Plug"/>
    <property type="match status" value="1"/>
</dbReference>
<dbReference type="InterPro" id="IPR023996">
    <property type="entry name" value="TonB-dep_OMP_SusC/RagA"/>
</dbReference>
<keyword evidence="6 8" id="KW-0472">Membrane</keyword>
<dbReference type="InterPro" id="IPR037066">
    <property type="entry name" value="Plug_dom_sf"/>
</dbReference>
<dbReference type="InterPro" id="IPR039426">
    <property type="entry name" value="TonB-dep_rcpt-like"/>
</dbReference>
<evidence type="ECO:0000256" key="8">
    <source>
        <dbReference type="PROSITE-ProRule" id="PRU01360"/>
    </source>
</evidence>
<comment type="subcellular location">
    <subcellularLocation>
        <location evidence="1 8">Cell outer membrane</location>
        <topology evidence="1 8">Multi-pass membrane protein</topology>
    </subcellularLocation>
</comment>